<protein>
    <submittedName>
        <fullName evidence="8">Ribonuclease J</fullName>
        <ecNumber evidence="8">3.1.-.-</ecNumber>
    </submittedName>
</protein>
<proteinExistence type="predicted"/>
<dbReference type="Proteomes" id="UP001158598">
    <property type="component" value="Chromosome"/>
</dbReference>
<dbReference type="PANTHER" id="PTHR43694">
    <property type="entry name" value="RIBONUCLEASE J"/>
    <property type="match status" value="1"/>
</dbReference>
<evidence type="ECO:0000256" key="2">
    <source>
        <dbReference type="ARBA" id="ARBA00022723"/>
    </source>
</evidence>
<keyword evidence="1" id="KW-0540">Nuclease</keyword>
<dbReference type="InterPro" id="IPR001279">
    <property type="entry name" value="Metallo-B-lactamas"/>
</dbReference>
<dbReference type="GO" id="GO:0004527">
    <property type="term" value="F:exonuclease activity"/>
    <property type="evidence" value="ECO:0007669"/>
    <property type="project" value="UniProtKB-KW"/>
</dbReference>
<dbReference type="GO" id="GO:0003723">
    <property type="term" value="F:RNA binding"/>
    <property type="evidence" value="ECO:0007669"/>
    <property type="project" value="UniProtKB-KW"/>
</dbReference>
<dbReference type="AlphaFoldDB" id="A0AA35XVH3"/>
<evidence type="ECO:0000313" key="8">
    <source>
        <dbReference type="EMBL" id="CAI8838708.1"/>
    </source>
</evidence>
<dbReference type="SUPFAM" id="SSF56281">
    <property type="entry name" value="Metallo-hydrolase/oxidoreductase"/>
    <property type="match status" value="1"/>
</dbReference>
<dbReference type="InterPro" id="IPR055132">
    <property type="entry name" value="RNase_J_b_CASP"/>
</dbReference>
<sequence>MIPARGECLFLPLGGTGEIGMNLTLYGHDGAWIAVDMGITFGGDDFPEHAVMMPDPAFIAARRERLAGIVLTHGHEDHVGALPYLWKRLRCPVYATPFTAALARTKLARAGIDDAPLVEISPGERFQIGPFAVEYIVMTHSIPEPNTLLIGTPVGAVLHTGDWKLDDRPVVGRGYDHSRLFALRREPLLAMVCDSTNAMVPGRTGFEGDLYEPLLALGAEAAGRMVVTAFASNIARLVTLARVARTLGRRFGVVGPAMEHMVAVARATGHWPDDLPELVEARHIGHLPRGEVFAACTGSQGEPRSALARLAQDLHRDLLLDAGDTVVFSSRVIPGNERAVARIHQRLRETGVHLVTDAEAMVHVSGHPAQEDLRQLYEWVQPPAVIPVHGTPRHLAANAELAAACHVPHACVVQNGDICRLSRAGIQKLDGIETGRLFVQPDGRLAPVPKDILREMRTKVH</sequence>
<keyword evidence="5" id="KW-0269">Exonuclease</keyword>
<dbReference type="Pfam" id="PF00753">
    <property type="entry name" value="Lactamase_B"/>
    <property type="match status" value="1"/>
</dbReference>
<dbReference type="InterPro" id="IPR036866">
    <property type="entry name" value="RibonucZ/Hydroxyglut_hydro"/>
</dbReference>
<evidence type="ECO:0000256" key="6">
    <source>
        <dbReference type="ARBA" id="ARBA00022884"/>
    </source>
</evidence>
<dbReference type="SMART" id="SM00849">
    <property type="entry name" value="Lactamase_B"/>
    <property type="match status" value="1"/>
</dbReference>
<keyword evidence="2" id="KW-0479">Metal-binding</keyword>
<dbReference type="PANTHER" id="PTHR43694:SF1">
    <property type="entry name" value="RIBONUCLEASE J"/>
    <property type="match status" value="1"/>
</dbReference>
<dbReference type="EMBL" id="OX458332">
    <property type="protein sequence ID" value="CAI8838708.1"/>
    <property type="molecule type" value="Genomic_DNA"/>
</dbReference>
<evidence type="ECO:0000313" key="9">
    <source>
        <dbReference type="Proteomes" id="UP001158598"/>
    </source>
</evidence>
<keyword evidence="6" id="KW-0694">RNA-binding</keyword>
<evidence type="ECO:0000256" key="5">
    <source>
        <dbReference type="ARBA" id="ARBA00022839"/>
    </source>
</evidence>
<dbReference type="GO" id="GO:0046872">
    <property type="term" value="F:metal ion binding"/>
    <property type="evidence" value="ECO:0007669"/>
    <property type="project" value="UniProtKB-KW"/>
</dbReference>
<keyword evidence="4" id="KW-0862">Zinc</keyword>
<evidence type="ECO:0000256" key="3">
    <source>
        <dbReference type="ARBA" id="ARBA00022801"/>
    </source>
</evidence>
<dbReference type="InterPro" id="IPR042173">
    <property type="entry name" value="RNase_J_2"/>
</dbReference>
<dbReference type="Pfam" id="PF07521">
    <property type="entry name" value="RMMBL"/>
    <property type="match status" value="1"/>
</dbReference>
<organism evidence="8 9">
    <name type="scientific">Methylococcus capsulatus</name>
    <dbReference type="NCBI Taxonomy" id="414"/>
    <lineage>
        <taxon>Bacteria</taxon>
        <taxon>Pseudomonadati</taxon>
        <taxon>Pseudomonadota</taxon>
        <taxon>Gammaproteobacteria</taxon>
        <taxon>Methylococcales</taxon>
        <taxon>Methylococcaceae</taxon>
        <taxon>Methylococcus</taxon>
    </lineage>
</organism>
<dbReference type="RefSeq" id="WP_282213226.1">
    <property type="nucleotide sequence ID" value="NZ_OX458332.1"/>
</dbReference>
<reference evidence="8" key="1">
    <citation type="submission" date="2023-03" db="EMBL/GenBank/DDBJ databases">
        <authorList>
            <person name="Pearce D."/>
        </authorList>
    </citation>
    <scope>NUCLEOTIDE SEQUENCE</scope>
    <source>
        <strain evidence="8">Mc</strain>
    </source>
</reference>
<dbReference type="Pfam" id="PF22505">
    <property type="entry name" value="RNase_J_b_CASP"/>
    <property type="match status" value="1"/>
</dbReference>
<accession>A0AA35XVH3</accession>
<evidence type="ECO:0000256" key="1">
    <source>
        <dbReference type="ARBA" id="ARBA00022722"/>
    </source>
</evidence>
<gene>
    <name evidence="8" type="ORF">MCNOR_2275</name>
</gene>
<name>A0AA35XVH3_METCP</name>
<keyword evidence="3 8" id="KW-0378">Hydrolase</keyword>
<dbReference type="EC" id="3.1.-.-" evidence="8"/>
<evidence type="ECO:0000256" key="4">
    <source>
        <dbReference type="ARBA" id="ARBA00022833"/>
    </source>
</evidence>
<dbReference type="Gene3D" id="3.60.15.10">
    <property type="entry name" value="Ribonuclease Z/Hydroxyacylglutathione hydrolase-like"/>
    <property type="match status" value="1"/>
</dbReference>
<dbReference type="Gene3D" id="3.40.50.10710">
    <property type="entry name" value="Metallo-hydrolase/oxidoreductase"/>
    <property type="match status" value="1"/>
</dbReference>
<dbReference type="CDD" id="cd07714">
    <property type="entry name" value="RNaseJ_MBL-fold"/>
    <property type="match status" value="1"/>
</dbReference>
<evidence type="ECO:0000259" key="7">
    <source>
        <dbReference type="SMART" id="SM00849"/>
    </source>
</evidence>
<dbReference type="InterPro" id="IPR011108">
    <property type="entry name" value="RMMBL"/>
</dbReference>
<feature type="domain" description="Metallo-beta-lactamase" evidence="7">
    <location>
        <begin position="20"/>
        <end position="203"/>
    </location>
</feature>